<dbReference type="Proteomes" id="UP000028703">
    <property type="component" value="Unassembled WGS sequence"/>
</dbReference>
<evidence type="ECO:0008006" key="4">
    <source>
        <dbReference type="Google" id="ProtNLM"/>
    </source>
</evidence>
<dbReference type="eggNOG" id="COG3386">
    <property type="taxonomic scope" value="Bacteria"/>
</dbReference>
<reference evidence="2 3" key="1">
    <citation type="submission" date="2014-07" db="EMBL/GenBank/DDBJ databases">
        <title>Genome of Chryseobacterium luteum DSM 18605.</title>
        <authorList>
            <person name="Stropko S.J."/>
            <person name="Pipes S.E."/>
            <person name="Newman J.D."/>
        </authorList>
    </citation>
    <scope>NUCLEOTIDE SEQUENCE [LARGE SCALE GENOMIC DNA]</scope>
    <source>
        <strain evidence="2 3">DSM 18605</strain>
    </source>
</reference>
<dbReference type="STRING" id="421531.IX38_08320"/>
<gene>
    <name evidence="2" type="ORF">IX38_08320</name>
</gene>
<keyword evidence="3" id="KW-1185">Reference proteome</keyword>
<dbReference type="Gene3D" id="2.120.10.30">
    <property type="entry name" value="TolB, C-terminal domain"/>
    <property type="match status" value="1"/>
</dbReference>
<dbReference type="RefSeq" id="WP_034703593.1">
    <property type="nucleotide sequence ID" value="NZ_JPRO01000004.1"/>
</dbReference>
<dbReference type="InterPro" id="IPR011042">
    <property type="entry name" value="6-blade_b-propeller_TolB-like"/>
</dbReference>
<dbReference type="SUPFAM" id="SSF101898">
    <property type="entry name" value="NHL repeat"/>
    <property type="match status" value="1"/>
</dbReference>
<sequence length="294" mass="33023">MLRILILSAFLLWSCNPKAQDSPKTDELKVEFSLPKKLKEVSGIALSQDKNTIWAIEDQGNKNVVYGLDKQGKLVADVVVENAENNDWEDITKDAQGNIYLGDFGNNDNNRQNLAILKLDLKDASQKTTKAVQTTKFHYEGQTEFPPKKSNWLYDCEAFVEMNGNFYLFTKNRSKGFNGTFLVFQVPDKEGDFEAKLIGKLKLDGKYSDAAITSAAVNSTNDKIVLLTHKNIHVLSGFSSDNFNTVKIEKVSLNHNSQKEAVVFLDDKTLLIADEKDKDTGGNVYRFELSHQAK</sequence>
<dbReference type="AlphaFoldDB" id="A0A085ZUM1"/>
<feature type="signal peptide" evidence="1">
    <location>
        <begin position="1"/>
        <end position="19"/>
    </location>
</feature>
<evidence type="ECO:0000256" key="1">
    <source>
        <dbReference type="SAM" id="SignalP"/>
    </source>
</evidence>
<comment type="caution">
    <text evidence="2">The sequence shown here is derived from an EMBL/GenBank/DDBJ whole genome shotgun (WGS) entry which is preliminary data.</text>
</comment>
<organism evidence="2 3">
    <name type="scientific">Chryseobacterium luteum</name>
    <dbReference type="NCBI Taxonomy" id="421531"/>
    <lineage>
        <taxon>Bacteria</taxon>
        <taxon>Pseudomonadati</taxon>
        <taxon>Bacteroidota</taxon>
        <taxon>Flavobacteriia</taxon>
        <taxon>Flavobacteriales</taxon>
        <taxon>Weeksellaceae</taxon>
        <taxon>Chryseobacterium group</taxon>
        <taxon>Chryseobacterium</taxon>
    </lineage>
</organism>
<feature type="chain" id="PRO_5001801687" description="SdiA-regulated family protein" evidence="1">
    <location>
        <begin position="20"/>
        <end position="294"/>
    </location>
</feature>
<proteinExistence type="predicted"/>
<evidence type="ECO:0000313" key="3">
    <source>
        <dbReference type="Proteomes" id="UP000028703"/>
    </source>
</evidence>
<accession>A0A085ZUM1</accession>
<keyword evidence="1" id="KW-0732">Signal</keyword>
<name>A0A085ZUM1_9FLAO</name>
<evidence type="ECO:0000313" key="2">
    <source>
        <dbReference type="EMBL" id="KFF08135.1"/>
    </source>
</evidence>
<dbReference type="EMBL" id="JPRO01000004">
    <property type="protein sequence ID" value="KFF08135.1"/>
    <property type="molecule type" value="Genomic_DNA"/>
</dbReference>
<protein>
    <recommendedName>
        <fullName evidence="4">SdiA-regulated family protein</fullName>
    </recommendedName>
</protein>
<dbReference type="OrthoDB" id="5599486at2"/>